<dbReference type="Proteomes" id="UP001141327">
    <property type="component" value="Unassembled WGS sequence"/>
</dbReference>
<evidence type="ECO:0000313" key="2">
    <source>
        <dbReference type="EMBL" id="KAJ4453773.1"/>
    </source>
</evidence>
<comment type="caution">
    <text evidence="2">The sequence shown here is derived from an EMBL/GenBank/DDBJ whole genome shotgun (WGS) entry which is preliminary data.</text>
</comment>
<proteinExistence type="predicted"/>
<feature type="region of interest" description="Disordered" evidence="1">
    <location>
        <begin position="121"/>
        <end position="158"/>
    </location>
</feature>
<keyword evidence="3" id="KW-1185">Reference proteome</keyword>
<organism evidence="2 3">
    <name type="scientific">Paratrimastix pyriformis</name>
    <dbReference type="NCBI Taxonomy" id="342808"/>
    <lineage>
        <taxon>Eukaryota</taxon>
        <taxon>Metamonada</taxon>
        <taxon>Preaxostyla</taxon>
        <taxon>Paratrimastigidae</taxon>
        <taxon>Paratrimastix</taxon>
    </lineage>
</organism>
<gene>
    <name evidence="2" type="ORF">PAPYR_11667</name>
</gene>
<accession>A0ABQ8U4Z9</accession>
<reference evidence="2" key="1">
    <citation type="journal article" date="2022" name="bioRxiv">
        <title>Genomics of Preaxostyla Flagellates Illuminates Evolutionary Transitions and the Path Towards Mitochondrial Loss.</title>
        <authorList>
            <person name="Novak L.V.F."/>
            <person name="Treitli S.C."/>
            <person name="Pyrih J."/>
            <person name="Halakuc P."/>
            <person name="Pipaliya S.V."/>
            <person name="Vacek V."/>
            <person name="Brzon O."/>
            <person name="Soukal P."/>
            <person name="Eme L."/>
            <person name="Dacks J.B."/>
            <person name="Karnkowska A."/>
            <person name="Elias M."/>
            <person name="Hampl V."/>
        </authorList>
    </citation>
    <scope>NUCLEOTIDE SEQUENCE</scope>
    <source>
        <strain evidence="2">RCP-MX</strain>
    </source>
</reference>
<evidence type="ECO:0000256" key="1">
    <source>
        <dbReference type="SAM" id="MobiDB-lite"/>
    </source>
</evidence>
<evidence type="ECO:0000313" key="3">
    <source>
        <dbReference type="Proteomes" id="UP001141327"/>
    </source>
</evidence>
<name>A0ABQ8U4Z9_9EUKA</name>
<feature type="compositionally biased region" description="Low complexity" evidence="1">
    <location>
        <begin position="413"/>
        <end position="432"/>
    </location>
</feature>
<feature type="region of interest" description="Disordered" evidence="1">
    <location>
        <begin position="387"/>
        <end position="432"/>
    </location>
</feature>
<feature type="region of interest" description="Disordered" evidence="1">
    <location>
        <begin position="179"/>
        <end position="208"/>
    </location>
</feature>
<feature type="compositionally biased region" description="Pro residues" evidence="1">
    <location>
        <begin position="128"/>
        <end position="144"/>
    </location>
</feature>
<sequence length="432" mass="45343">MDASDNVRLGGLGRHDICALHAAPLIAVSTDGVLAGSARQALHAAAVSIGGIRYRLVACLSHQGSPRSGHEVAIIPSSTPDTYHVLSGTERTVVDENEAAVGVRLLLLLADNPAAAAFRNAGWSPSARPGPHPMATPPPTPPKPALSAPTSPAQGAPAPTIPAVGLVVKALAQAAPKATTAPTAQTTPAAQPAPSAINPSLAGAGAPPARKPRFEVFFPRASRWMEICSENDDLDGDVSNFVMMHAEIKRNDDPFLRFLNRDISEKHLRYTDLDSDFKVLTQKMLPELAKLFGYITVHKQRVVSRALLKTIVEMLGSLEREMLVSSMTDFFYQVLGSVTWHAGQSDLESISSESSATPSQPSFSEVALGLQERTGCQPLEVTTVHPCGPGPFGNPFAHQPAAPTAPSTPVPDPVVAKPPASSRTPAPASAKG</sequence>
<dbReference type="EMBL" id="JAPMOS010000217">
    <property type="protein sequence ID" value="KAJ4453773.1"/>
    <property type="molecule type" value="Genomic_DNA"/>
</dbReference>
<protein>
    <submittedName>
        <fullName evidence="2">Uncharacterized protein</fullName>
    </submittedName>
</protein>